<organism evidence="2">
    <name type="scientific">Emiliania huxleyi</name>
    <name type="common">Coccolithophore</name>
    <name type="synonym">Pontosphaera huxleyi</name>
    <dbReference type="NCBI Taxonomy" id="2903"/>
    <lineage>
        <taxon>Eukaryota</taxon>
        <taxon>Haptista</taxon>
        <taxon>Haptophyta</taxon>
        <taxon>Prymnesiophyceae</taxon>
        <taxon>Isochrysidales</taxon>
        <taxon>Noelaerhabdaceae</taxon>
        <taxon>Emiliania</taxon>
    </lineage>
</organism>
<keyword evidence="1" id="KW-0175">Coiled coil</keyword>
<evidence type="ECO:0000256" key="1">
    <source>
        <dbReference type="SAM" id="Coils"/>
    </source>
</evidence>
<protein>
    <submittedName>
        <fullName evidence="2">Uncharacterized protein</fullName>
    </submittedName>
</protein>
<name>A0A7S3S0L4_EMIHU</name>
<sequence>MASASDSPYLWEQITASIDPAELGDVRRVVGSRLVSACEDMYAEVRALQEILSEFEQSTDELLEEVGARRELLRGAMDASETLPRHTSSVRQTTACSASAPLLEAPRPYAHFLDPHQALSRLCSRWR</sequence>
<proteinExistence type="predicted"/>
<dbReference type="EMBL" id="HBIR01015342">
    <property type="protein sequence ID" value="CAE0540059.1"/>
    <property type="molecule type" value="Transcribed_RNA"/>
</dbReference>
<accession>A0A7S3S0L4</accession>
<reference evidence="2" key="1">
    <citation type="submission" date="2021-01" db="EMBL/GenBank/DDBJ databases">
        <authorList>
            <person name="Corre E."/>
            <person name="Pelletier E."/>
            <person name="Niang G."/>
            <person name="Scheremetjew M."/>
            <person name="Finn R."/>
            <person name="Kale V."/>
            <person name="Holt S."/>
            <person name="Cochrane G."/>
            <person name="Meng A."/>
            <person name="Brown T."/>
            <person name="Cohen L."/>
        </authorList>
    </citation>
    <scope>NUCLEOTIDE SEQUENCE</scope>
    <source>
        <strain evidence="2">379</strain>
    </source>
</reference>
<gene>
    <name evidence="2" type="ORF">EHUX00137_LOCUS11371</name>
</gene>
<feature type="coiled-coil region" evidence="1">
    <location>
        <begin position="38"/>
        <end position="65"/>
    </location>
</feature>
<evidence type="ECO:0000313" key="2">
    <source>
        <dbReference type="EMBL" id="CAE0540059.1"/>
    </source>
</evidence>
<dbReference type="AlphaFoldDB" id="A0A7S3S0L4"/>